<keyword evidence="1" id="KW-0433">Leucine-rich repeat</keyword>
<dbReference type="InterPro" id="IPR032675">
    <property type="entry name" value="LRR_dom_sf"/>
</dbReference>
<dbReference type="InterPro" id="IPR050328">
    <property type="entry name" value="Dev_Immune_Receptor"/>
</dbReference>
<evidence type="ECO:0000256" key="2">
    <source>
        <dbReference type="ARBA" id="ARBA00022729"/>
    </source>
</evidence>
<keyword evidence="2" id="KW-0732">Signal</keyword>
<dbReference type="Pfam" id="PF13855">
    <property type="entry name" value="LRR_8"/>
    <property type="match status" value="2"/>
</dbReference>
<protein>
    <submittedName>
        <fullName evidence="5">Uncharacterized protein</fullName>
    </submittedName>
</protein>
<dbReference type="SUPFAM" id="SSF52058">
    <property type="entry name" value="L domain-like"/>
    <property type="match status" value="1"/>
</dbReference>
<keyword evidence="4" id="KW-1185">Reference proteome</keyword>
<accession>A0A914YN48</accession>
<evidence type="ECO:0000313" key="5">
    <source>
        <dbReference type="WBParaSite" id="PSU_v2.g20825.t1"/>
    </source>
</evidence>
<keyword evidence="3" id="KW-0677">Repeat</keyword>
<sequence length="271" mass="30904">MDKFRVTCHNESNLNVILSSLDPEDTIDKLEIHNCVPKVKKLQVLPPMKVKSLTIDGCGIEEIDENAWNNVYSELDELKLTNNQLKKIPSLLQLPNLLSADFSHNQINYVLINNFMLRLKTLLLDHNPIQRLEPMTFSTVPVIEKISLQENKLSYIAPTTFSALDHLRVLMLANNSLTGFDKGALDGMKNLQQLNLRNNSLLQITNDTLYSLPKLYAVDFSYNDISHVDSGAFDKQVNLYWLDLSYNNITTFEEGTFKRKIANIIIDGVQH</sequence>
<reference evidence="5" key="1">
    <citation type="submission" date="2022-11" db="UniProtKB">
        <authorList>
            <consortium name="WormBaseParasite"/>
        </authorList>
    </citation>
    <scope>IDENTIFICATION</scope>
</reference>
<evidence type="ECO:0000256" key="3">
    <source>
        <dbReference type="ARBA" id="ARBA00022737"/>
    </source>
</evidence>
<proteinExistence type="predicted"/>
<dbReference type="PANTHER" id="PTHR24373:SF275">
    <property type="entry name" value="TIR DOMAIN-CONTAINING PROTEIN"/>
    <property type="match status" value="1"/>
</dbReference>
<dbReference type="SMART" id="SM00369">
    <property type="entry name" value="LRR_TYP"/>
    <property type="match status" value="7"/>
</dbReference>
<organism evidence="4 5">
    <name type="scientific">Panagrolaimus superbus</name>
    <dbReference type="NCBI Taxonomy" id="310955"/>
    <lineage>
        <taxon>Eukaryota</taxon>
        <taxon>Metazoa</taxon>
        <taxon>Ecdysozoa</taxon>
        <taxon>Nematoda</taxon>
        <taxon>Chromadorea</taxon>
        <taxon>Rhabditida</taxon>
        <taxon>Tylenchina</taxon>
        <taxon>Panagrolaimomorpha</taxon>
        <taxon>Panagrolaimoidea</taxon>
        <taxon>Panagrolaimidae</taxon>
        <taxon>Panagrolaimus</taxon>
    </lineage>
</organism>
<dbReference type="Proteomes" id="UP000887577">
    <property type="component" value="Unplaced"/>
</dbReference>
<dbReference type="Gene3D" id="3.80.10.10">
    <property type="entry name" value="Ribonuclease Inhibitor"/>
    <property type="match status" value="3"/>
</dbReference>
<evidence type="ECO:0000256" key="1">
    <source>
        <dbReference type="ARBA" id="ARBA00022614"/>
    </source>
</evidence>
<dbReference type="WBParaSite" id="PSU_v2.g20825.t1">
    <property type="protein sequence ID" value="PSU_v2.g20825.t1"/>
    <property type="gene ID" value="PSU_v2.g20825"/>
</dbReference>
<evidence type="ECO:0000313" key="4">
    <source>
        <dbReference type="Proteomes" id="UP000887577"/>
    </source>
</evidence>
<dbReference type="AlphaFoldDB" id="A0A914YN48"/>
<dbReference type="PROSITE" id="PS51450">
    <property type="entry name" value="LRR"/>
    <property type="match status" value="4"/>
</dbReference>
<name>A0A914YN48_9BILA</name>
<dbReference type="InterPro" id="IPR003591">
    <property type="entry name" value="Leu-rich_rpt_typical-subtyp"/>
</dbReference>
<dbReference type="PANTHER" id="PTHR24373">
    <property type="entry name" value="SLIT RELATED LEUCINE-RICH REPEAT NEURONAL PROTEIN"/>
    <property type="match status" value="1"/>
</dbReference>
<dbReference type="InterPro" id="IPR001611">
    <property type="entry name" value="Leu-rich_rpt"/>
</dbReference>